<gene>
    <name evidence="12" type="ORF">FA09DRAFT_331852</name>
</gene>
<evidence type="ECO:0000256" key="1">
    <source>
        <dbReference type="ARBA" id="ARBA00004298"/>
    </source>
</evidence>
<evidence type="ECO:0000256" key="5">
    <source>
        <dbReference type="ARBA" id="ARBA00022692"/>
    </source>
</evidence>
<sequence length="127" mass="14366">MSQSGGLPFAQDLPPQGGYQPIRYKRNLPARGPGGIAIFAGVTAICAYGFWRVGQGNLEQRELRREKAWSRIHLVPLLLAEADRDVYRREKAMVAREKEIMKDVPDWEAGKSVYNTKRYTPSSFVVL</sequence>
<evidence type="ECO:0000256" key="4">
    <source>
        <dbReference type="ARBA" id="ARBA00022660"/>
    </source>
</evidence>
<dbReference type="PANTHER" id="PTHR12966:SF0">
    <property type="entry name" value="NADH DEHYDROGENASE [UBIQUINONE] 1 ALPHA SUBCOMPLEX SUBUNIT 13"/>
    <property type="match status" value="1"/>
</dbReference>
<keyword evidence="8 11" id="KW-1133">Transmembrane helix</keyword>
<evidence type="ECO:0000313" key="12">
    <source>
        <dbReference type="EMBL" id="PWN95925.1"/>
    </source>
</evidence>
<dbReference type="RefSeq" id="XP_025596204.1">
    <property type="nucleotide sequence ID" value="XM_025743206.1"/>
</dbReference>
<dbReference type="GeneID" id="37270750"/>
<evidence type="ECO:0000256" key="3">
    <source>
        <dbReference type="ARBA" id="ARBA00022448"/>
    </source>
</evidence>
<evidence type="ECO:0000256" key="2">
    <source>
        <dbReference type="ARBA" id="ARBA00007312"/>
    </source>
</evidence>
<keyword evidence="3 11" id="KW-0813">Transport</keyword>
<dbReference type="EMBL" id="KZ819302">
    <property type="protein sequence ID" value="PWN95925.1"/>
    <property type="molecule type" value="Genomic_DNA"/>
</dbReference>
<dbReference type="Proteomes" id="UP000245946">
    <property type="component" value="Unassembled WGS sequence"/>
</dbReference>
<dbReference type="AlphaFoldDB" id="A0A316Z6T0"/>
<keyword evidence="13" id="KW-1185">Reference proteome</keyword>
<evidence type="ECO:0000256" key="6">
    <source>
        <dbReference type="ARBA" id="ARBA00022792"/>
    </source>
</evidence>
<comment type="similarity">
    <text evidence="2 11">Belongs to the complex I NDUFA13 subunit family.</text>
</comment>
<keyword evidence="9 11" id="KW-0496">Mitochondrion</keyword>
<evidence type="ECO:0000256" key="10">
    <source>
        <dbReference type="ARBA" id="ARBA00023136"/>
    </source>
</evidence>
<name>A0A316Z6T0_9BASI</name>
<comment type="subcellular location">
    <subcellularLocation>
        <location evidence="1 11">Mitochondrion inner membrane</location>
        <topology evidence="1 11">Single-pass membrane protein</topology>
        <orientation evidence="1 11">Matrix side</orientation>
    </subcellularLocation>
</comment>
<accession>A0A316Z6T0</accession>
<evidence type="ECO:0000256" key="8">
    <source>
        <dbReference type="ARBA" id="ARBA00022989"/>
    </source>
</evidence>
<dbReference type="STRING" id="58919.A0A316Z6T0"/>
<protein>
    <recommendedName>
        <fullName evidence="11">NADH dehydrogenase [ubiquinone] 1 alpha subcomplex subunit 13</fullName>
    </recommendedName>
</protein>
<reference evidence="12 13" key="1">
    <citation type="journal article" date="2018" name="Mol. Biol. Evol.">
        <title>Broad Genomic Sampling Reveals a Smut Pathogenic Ancestry of the Fungal Clade Ustilaginomycotina.</title>
        <authorList>
            <person name="Kijpornyongpan T."/>
            <person name="Mondo S.J."/>
            <person name="Barry K."/>
            <person name="Sandor L."/>
            <person name="Lee J."/>
            <person name="Lipzen A."/>
            <person name="Pangilinan J."/>
            <person name="LaButti K."/>
            <person name="Hainaut M."/>
            <person name="Henrissat B."/>
            <person name="Grigoriev I.V."/>
            <person name="Spatafora J.W."/>
            <person name="Aime M.C."/>
        </authorList>
    </citation>
    <scope>NUCLEOTIDE SEQUENCE [LARGE SCALE GENOMIC DNA]</scope>
    <source>
        <strain evidence="12 13">MCA 4186</strain>
    </source>
</reference>
<organism evidence="12 13">
    <name type="scientific">Tilletiopsis washingtonensis</name>
    <dbReference type="NCBI Taxonomy" id="58919"/>
    <lineage>
        <taxon>Eukaryota</taxon>
        <taxon>Fungi</taxon>
        <taxon>Dikarya</taxon>
        <taxon>Basidiomycota</taxon>
        <taxon>Ustilaginomycotina</taxon>
        <taxon>Exobasidiomycetes</taxon>
        <taxon>Entylomatales</taxon>
        <taxon>Entylomatales incertae sedis</taxon>
        <taxon>Tilletiopsis</taxon>
    </lineage>
</organism>
<evidence type="ECO:0000256" key="9">
    <source>
        <dbReference type="ARBA" id="ARBA00023128"/>
    </source>
</evidence>
<dbReference type="Pfam" id="PF06212">
    <property type="entry name" value="GRIM-19"/>
    <property type="match status" value="1"/>
</dbReference>
<evidence type="ECO:0000256" key="11">
    <source>
        <dbReference type="RuleBase" id="RU368034"/>
    </source>
</evidence>
<keyword evidence="5 11" id="KW-0812">Transmembrane</keyword>
<evidence type="ECO:0000313" key="13">
    <source>
        <dbReference type="Proteomes" id="UP000245946"/>
    </source>
</evidence>
<dbReference type="OrthoDB" id="3308at2759"/>
<dbReference type="PANTHER" id="PTHR12966">
    <property type="entry name" value="NADH DEHYDROGENASE UBIQUINONE 1 ALPHA SUBCOMPLEX SUBUNIT 13"/>
    <property type="match status" value="1"/>
</dbReference>
<keyword evidence="4 11" id="KW-0679">Respiratory chain</keyword>
<dbReference type="GO" id="GO:0005743">
    <property type="term" value="C:mitochondrial inner membrane"/>
    <property type="evidence" value="ECO:0007669"/>
    <property type="project" value="UniProtKB-SubCell"/>
</dbReference>
<keyword evidence="7 11" id="KW-0249">Electron transport</keyword>
<evidence type="ECO:0000256" key="7">
    <source>
        <dbReference type="ARBA" id="ARBA00022982"/>
    </source>
</evidence>
<keyword evidence="6 11" id="KW-0999">Mitochondrion inner membrane</keyword>
<comment type="function">
    <text evidence="11">Complex I functions in the transfer of electrons from NADH to the respiratory chain. Accessory subunit of the mitochondrial membrane respiratory chain NADH dehydrogenase (Complex I), that is believed not to be involved in catalysis.</text>
</comment>
<dbReference type="GO" id="GO:0045271">
    <property type="term" value="C:respiratory chain complex I"/>
    <property type="evidence" value="ECO:0007669"/>
    <property type="project" value="UniProtKB-UniRule"/>
</dbReference>
<proteinExistence type="inferred from homology"/>
<keyword evidence="10 11" id="KW-0472">Membrane</keyword>
<feature type="transmembrane region" description="Helical" evidence="11">
    <location>
        <begin position="34"/>
        <end position="51"/>
    </location>
</feature>
<dbReference type="InterPro" id="IPR009346">
    <property type="entry name" value="GRIM-19"/>
</dbReference>